<dbReference type="EMBL" id="CP020814">
    <property type="protein sequence ID" value="ARK29396.1"/>
    <property type="molecule type" value="Genomic_DNA"/>
</dbReference>
<name>A0A1X9M7L1_9BACI</name>
<gene>
    <name evidence="2" type="ORF">BkAM31D_05760</name>
</gene>
<accession>A0A1X9M7L1</accession>
<dbReference type="InterPro" id="IPR048421">
    <property type="entry name" value="YqgU_beta-prop"/>
</dbReference>
<dbReference type="SUPFAM" id="SSF82171">
    <property type="entry name" value="DPP6 N-terminal domain-like"/>
    <property type="match status" value="1"/>
</dbReference>
<evidence type="ECO:0000259" key="1">
    <source>
        <dbReference type="Pfam" id="PF21101"/>
    </source>
</evidence>
<dbReference type="Pfam" id="PF21101">
    <property type="entry name" value="YqgU"/>
    <property type="match status" value="1"/>
</dbReference>
<dbReference type="STRING" id="199441.BkAM31D_05760"/>
<evidence type="ECO:0000313" key="2">
    <source>
        <dbReference type="EMBL" id="ARK29396.1"/>
    </source>
</evidence>
<dbReference type="Proteomes" id="UP000193006">
    <property type="component" value="Chromosome"/>
</dbReference>
<keyword evidence="3" id="KW-1185">Reference proteome</keyword>
<dbReference type="RefSeq" id="WP_066153784.1">
    <property type="nucleotide sequence ID" value="NZ_CP020814.1"/>
</dbReference>
<evidence type="ECO:0000313" key="3">
    <source>
        <dbReference type="Proteomes" id="UP000193006"/>
    </source>
</evidence>
<dbReference type="PROSITE" id="PS51257">
    <property type="entry name" value="PROKAR_LIPOPROTEIN"/>
    <property type="match status" value="1"/>
</dbReference>
<sequence precursor="true">MRIILVIITVFILSACTNGPLEIQPSPKSYSNIPEKKEVPLSFYTGSAIHSIQSTKRVVEVLNWFDEENILFLEENIDGSTIYKHNFITGESFVFFEEAGWIIDVIANVDDSYFAIQVFNKQEEVEVIIVNQNGEKELQIKEFGEDYTIFWNEYEPDQFMMIAYLPNWDYETFFVEVGAGKIKPIELEQSYIQWISSNTVAFIKWNEYEPSFHAPLVKTNIETKETTLWKEDVIAYMSFPDGLSLTVQLDNESDLFSTYRFYRNEKLISELEIPILNTFSEQWWIPYYSYDDKNEIFYFLRPKSSGDFITYSDGYDLIGYHIGSNSEQKITTLDQHVPIKVSPNGSMILMGERFENVLDIHDGLTIPVWEE</sequence>
<dbReference type="AlphaFoldDB" id="A0A1X9M7L1"/>
<proteinExistence type="predicted"/>
<dbReference type="KEGG" id="bkw:BkAM31D_05760"/>
<organism evidence="2 3">
    <name type="scientific">Halalkalibacter krulwichiae</name>
    <dbReference type="NCBI Taxonomy" id="199441"/>
    <lineage>
        <taxon>Bacteria</taxon>
        <taxon>Bacillati</taxon>
        <taxon>Bacillota</taxon>
        <taxon>Bacilli</taxon>
        <taxon>Bacillales</taxon>
        <taxon>Bacillaceae</taxon>
        <taxon>Halalkalibacter</taxon>
    </lineage>
</organism>
<reference evidence="2 3" key="1">
    <citation type="submission" date="2017-04" db="EMBL/GenBank/DDBJ databases">
        <title>Bacillus krulwichiae AM31D Genome sequencing and assembly.</title>
        <authorList>
            <person name="Krulwich T.A."/>
            <person name="Anastor L."/>
            <person name="Ehrlich R."/>
            <person name="Ehrlich G.D."/>
            <person name="Janto B."/>
        </authorList>
    </citation>
    <scope>NUCLEOTIDE SEQUENCE [LARGE SCALE GENOMIC DNA]</scope>
    <source>
        <strain evidence="2 3">AM31D</strain>
    </source>
</reference>
<protein>
    <recommendedName>
        <fullName evidence="1">YqgU-like 6-bladed beta-propeller domain-containing protein</fullName>
    </recommendedName>
</protein>
<feature type="domain" description="YqgU-like 6-bladed beta-propeller" evidence="1">
    <location>
        <begin position="86"/>
        <end position="351"/>
    </location>
</feature>